<feature type="region of interest" description="Disordered" evidence="1">
    <location>
        <begin position="192"/>
        <end position="255"/>
    </location>
</feature>
<dbReference type="SUPFAM" id="SSF54236">
    <property type="entry name" value="Ubiquitin-like"/>
    <property type="match status" value="1"/>
</dbReference>
<comment type="caution">
    <text evidence="4">The sequence shown here is derived from an EMBL/GenBank/DDBJ whole genome shotgun (WGS) entry which is preliminary data.</text>
</comment>
<keyword evidence="2" id="KW-0812">Transmembrane</keyword>
<feature type="compositionally biased region" description="Gly residues" evidence="1">
    <location>
        <begin position="241"/>
        <end position="255"/>
    </location>
</feature>
<feature type="domain" description="Ubiquitin-like" evidence="3">
    <location>
        <begin position="1"/>
        <end position="52"/>
    </location>
</feature>
<evidence type="ECO:0000259" key="3">
    <source>
        <dbReference type="PROSITE" id="PS50053"/>
    </source>
</evidence>
<accession>A0A5J9V6P7</accession>
<proteinExistence type="predicted"/>
<protein>
    <recommendedName>
        <fullName evidence="3">Ubiquitin-like domain-containing protein</fullName>
    </recommendedName>
</protein>
<dbReference type="CDD" id="cd17039">
    <property type="entry name" value="Ubl_ubiquitin_like"/>
    <property type="match status" value="1"/>
</dbReference>
<feature type="transmembrane region" description="Helical" evidence="2">
    <location>
        <begin position="383"/>
        <end position="403"/>
    </location>
</feature>
<dbReference type="Gene3D" id="3.10.20.90">
    <property type="entry name" value="Phosphatidylinositol 3-kinase Catalytic Subunit, Chain A, domain 1"/>
    <property type="match status" value="1"/>
</dbReference>
<gene>
    <name evidence="4" type="ORF">EJB05_23564</name>
</gene>
<dbReference type="OrthoDB" id="10578438at2759"/>
<evidence type="ECO:0000256" key="1">
    <source>
        <dbReference type="SAM" id="MobiDB-lite"/>
    </source>
</evidence>
<keyword evidence="5" id="KW-1185">Reference proteome</keyword>
<dbReference type="InterPro" id="IPR000626">
    <property type="entry name" value="Ubiquitin-like_dom"/>
</dbReference>
<dbReference type="PROSITE" id="PS50053">
    <property type="entry name" value="UBIQUITIN_2"/>
    <property type="match status" value="1"/>
</dbReference>
<feature type="compositionally biased region" description="Basic and acidic residues" evidence="1">
    <location>
        <begin position="287"/>
        <end position="296"/>
    </location>
</feature>
<dbReference type="Gramene" id="TVU31862">
    <property type="protein sequence ID" value="TVU31862"/>
    <property type="gene ID" value="EJB05_23564"/>
</dbReference>
<feature type="region of interest" description="Disordered" evidence="1">
    <location>
        <begin position="114"/>
        <end position="135"/>
    </location>
</feature>
<feature type="compositionally biased region" description="Basic residues" evidence="1">
    <location>
        <begin position="205"/>
        <end position="225"/>
    </location>
</feature>
<evidence type="ECO:0000256" key="2">
    <source>
        <dbReference type="SAM" id="Phobius"/>
    </source>
</evidence>
<feature type="region of interest" description="Disordered" evidence="1">
    <location>
        <begin position="276"/>
        <end position="325"/>
    </location>
</feature>
<dbReference type="InterPro" id="IPR029071">
    <property type="entry name" value="Ubiquitin-like_domsf"/>
</dbReference>
<feature type="region of interest" description="Disordered" evidence="1">
    <location>
        <begin position="72"/>
        <end position="92"/>
    </location>
</feature>
<dbReference type="EMBL" id="RWGY01000011">
    <property type="protein sequence ID" value="TVU31862.1"/>
    <property type="molecule type" value="Genomic_DNA"/>
</dbReference>
<reference evidence="4 5" key="1">
    <citation type="journal article" date="2019" name="Sci. Rep.">
        <title>A high-quality genome of Eragrostis curvula grass provides insights into Poaceae evolution and supports new strategies to enhance forage quality.</title>
        <authorList>
            <person name="Carballo J."/>
            <person name="Santos B.A.C.M."/>
            <person name="Zappacosta D."/>
            <person name="Garbus I."/>
            <person name="Selva J.P."/>
            <person name="Gallo C.A."/>
            <person name="Diaz A."/>
            <person name="Albertini E."/>
            <person name="Caccamo M."/>
            <person name="Echenique V."/>
        </authorList>
    </citation>
    <scope>NUCLEOTIDE SEQUENCE [LARGE SCALE GENOMIC DNA]</scope>
    <source>
        <strain evidence="5">cv. Victoria</strain>
        <tissue evidence="4">Leaf</tissue>
    </source>
</reference>
<keyword evidence="2" id="KW-1133">Transmembrane helix</keyword>
<feature type="compositionally biased region" description="Basic residues" evidence="1">
    <location>
        <begin position="297"/>
        <end position="317"/>
    </location>
</feature>
<keyword evidence="2" id="KW-0472">Membrane</keyword>
<sequence>MEQMQRRLGYPPDLQVFCYERKRMYQDSGGTLADYNVKNGSEIILDLKRCAAIAADVEERKLKKAKDLAAAMDRQKRNRSQEAAAGSEDQKLKKAKVSIEQKWNRVAAHLDDEEQGAVPAARTSRRGRGQHVRQESLLLWRREQGGSTSGRSPCCCGGRRRKAARRAGAAGKEAVDGVGGAGVWGPGRGVGVRGASGQHVGGRGRGGRGRGRGAAARGRRGRSRAGRVGEAAARGRRRSGKGAGGGGAGEGGPGAVVGEAGAGTVVGEAAAWAKGRPAWAKGAGDGGAREAAERGSGRRRRGGGRGRRRRGGGRGRRCGGGAAGRGRREFSDLNPGLCIGDNQLIRQACCHSAAIYSWDYAKKGSDEAHAAANSTLGIAGGMIMTLFLFGVACGGMITTRFLLCTAGAASSSLSGNESAWTLLNHGILSAAAAVSRLAGLLDVEPFLGQRLLREDVTQPVAPPLFLLHLLRHLVGERQRLEPPPRPAVRHTEEVEDRDQLAHLLVTVVVFIVALEQRPTGDELGHDASERPRVDALVVVRLPQQHLRRHVRQRAGLRVRRRQLREDGQPEVADPHAPLVAGDEDVAGLDVAVDDVALVHAVRARQELPHEGPHRALRQLLGVEVRVEAAAGDELHEQAELGVGKVAGEAVVADDEGEALARVQELRLALHLRLRLLLAHAPAVVGIADALDGHGLAGNAVARLDDDAEAAGAEEPRLLVVMGEGDADALAGPLDAGSGWLAAGSHRLRRRVVSEREGGGD</sequence>
<dbReference type="Proteomes" id="UP000324897">
    <property type="component" value="Chromosome 1"/>
</dbReference>
<organism evidence="4 5">
    <name type="scientific">Eragrostis curvula</name>
    <name type="common">weeping love grass</name>
    <dbReference type="NCBI Taxonomy" id="38414"/>
    <lineage>
        <taxon>Eukaryota</taxon>
        <taxon>Viridiplantae</taxon>
        <taxon>Streptophyta</taxon>
        <taxon>Embryophyta</taxon>
        <taxon>Tracheophyta</taxon>
        <taxon>Spermatophyta</taxon>
        <taxon>Magnoliopsida</taxon>
        <taxon>Liliopsida</taxon>
        <taxon>Poales</taxon>
        <taxon>Poaceae</taxon>
        <taxon>PACMAD clade</taxon>
        <taxon>Chloridoideae</taxon>
        <taxon>Eragrostideae</taxon>
        <taxon>Eragrostidinae</taxon>
        <taxon>Eragrostis</taxon>
    </lineage>
</organism>
<feature type="compositionally biased region" description="Gly residues" evidence="1">
    <location>
        <begin position="192"/>
        <end position="204"/>
    </location>
</feature>
<name>A0A5J9V6P7_9POAL</name>
<evidence type="ECO:0000313" key="5">
    <source>
        <dbReference type="Proteomes" id="UP000324897"/>
    </source>
</evidence>
<evidence type="ECO:0000313" key="4">
    <source>
        <dbReference type="EMBL" id="TVU31862.1"/>
    </source>
</evidence>
<dbReference type="AlphaFoldDB" id="A0A5J9V6P7"/>
<feature type="non-terminal residue" evidence="4">
    <location>
        <position position="1"/>
    </location>
</feature>